<dbReference type="AlphaFoldDB" id="B3SD42"/>
<gene>
    <name evidence="2" type="ORF">TRIADDRAFT_62198</name>
</gene>
<dbReference type="Pfam" id="PF00651">
    <property type="entry name" value="BTB"/>
    <property type="match status" value="1"/>
</dbReference>
<proteinExistence type="predicted"/>
<dbReference type="InterPro" id="IPR011333">
    <property type="entry name" value="SKP1/BTB/POZ_sf"/>
</dbReference>
<dbReference type="Gene3D" id="3.30.710.10">
    <property type="entry name" value="Potassium Channel Kv1.1, Chain A"/>
    <property type="match status" value="1"/>
</dbReference>
<dbReference type="OrthoDB" id="6359816at2759"/>
<dbReference type="GeneID" id="6759367"/>
<protein>
    <recommendedName>
        <fullName evidence="1">BTB domain-containing protein</fullName>
    </recommendedName>
</protein>
<evidence type="ECO:0000259" key="1">
    <source>
        <dbReference type="Pfam" id="PF00651"/>
    </source>
</evidence>
<dbReference type="CTD" id="6759367"/>
<dbReference type="InterPro" id="IPR000210">
    <property type="entry name" value="BTB/POZ_dom"/>
</dbReference>
<dbReference type="InParanoid" id="B3SD42"/>
<dbReference type="KEGG" id="tad:TRIADDRAFT_62198"/>
<dbReference type="RefSeq" id="XP_002118162.1">
    <property type="nucleotide sequence ID" value="XM_002118126.1"/>
</dbReference>
<reference evidence="2 3" key="1">
    <citation type="journal article" date="2008" name="Nature">
        <title>The Trichoplax genome and the nature of placozoans.</title>
        <authorList>
            <person name="Srivastava M."/>
            <person name="Begovic E."/>
            <person name="Chapman J."/>
            <person name="Putnam N.H."/>
            <person name="Hellsten U."/>
            <person name="Kawashima T."/>
            <person name="Kuo A."/>
            <person name="Mitros T."/>
            <person name="Salamov A."/>
            <person name="Carpenter M.L."/>
            <person name="Signorovitch A.Y."/>
            <person name="Moreno M.A."/>
            <person name="Kamm K."/>
            <person name="Grimwood J."/>
            <person name="Schmutz J."/>
            <person name="Shapiro H."/>
            <person name="Grigoriev I.V."/>
            <person name="Buss L.W."/>
            <person name="Schierwater B."/>
            <person name="Dellaporta S.L."/>
            <person name="Rokhsar D.S."/>
        </authorList>
    </citation>
    <scope>NUCLEOTIDE SEQUENCE [LARGE SCALE GENOMIC DNA]</scope>
    <source>
        <strain evidence="2 3">Grell-BS-1999</strain>
    </source>
</reference>
<name>B3SD42_TRIAD</name>
<sequence>MTIYEEKLVIEDISSDIFSLLIEYIYKAAVNLNPITALYLYCAAEKYPVSGLMEYCLQSLSNENSVEDLLKAYVEYESVKSSLSSKLEDRFEKALVDQLSSKFRLVTKSESFQKLDKDLLVSLVRKIANQIIIT</sequence>
<dbReference type="SUPFAM" id="SSF54695">
    <property type="entry name" value="POZ domain"/>
    <property type="match status" value="1"/>
</dbReference>
<keyword evidence="3" id="KW-1185">Reference proteome</keyword>
<evidence type="ECO:0000313" key="2">
    <source>
        <dbReference type="EMBL" id="EDV19387.1"/>
    </source>
</evidence>
<feature type="domain" description="BTB" evidence="1">
    <location>
        <begin position="7"/>
        <end position="62"/>
    </location>
</feature>
<dbReference type="Proteomes" id="UP000009022">
    <property type="component" value="Unassembled WGS sequence"/>
</dbReference>
<dbReference type="EMBL" id="DS985275">
    <property type="protein sequence ID" value="EDV19387.1"/>
    <property type="molecule type" value="Genomic_DNA"/>
</dbReference>
<organism evidence="2 3">
    <name type="scientific">Trichoplax adhaerens</name>
    <name type="common">Trichoplax reptans</name>
    <dbReference type="NCBI Taxonomy" id="10228"/>
    <lineage>
        <taxon>Eukaryota</taxon>
        <taxon>Metazoa</taxon>
        <taxon>Placozoa</taxon>
        <taxon>Uniplacotomia</taxon>
        <taxon>Trichoplacea</taxon>
        <taxon>Trichoplacidae</taxon>
        <taxon>Trichoplax</taxon>
    </lineage>
</organism>
<accession>B3SD42</accession>
<evidence type="ECO:0000313" key="3">
    <source>
        <dbReference type="Proteomes" id="UP000009022"/>
    </source>
</evidence>
<dbReference type="HOGENOM" id="CLU_1898882_0_0_1"/>
<dbReference type="PhylomeDB" id="B3SD42"/>